<dbReference type="InterPro" id="IPR006764">
    <property type="entry name" value="SAM_dep_MeTrfase_SAV2177_type"/>
</dbReference>
<dbReference type="GO" id="GO:0008168">
    <property type="term" value="F:methyltransferase activity"/>
    <property type="evidence" value="ECO:0007669"/>
    <property type="project" value="UniProtKB-KW"/>
</dbReference>
<dbReference type="GO" id="GO:0032259">
    <property type="term" value="P:methylation"/>
    <property type="evidence" value="ECO:0007669"/>
    <property type="project" value="UniProtKB-KW"/>
</dbReference>
<dbReference type="InterPro" id="IPR029063">
    <property type="entry name" value="SAM-dependent_MTases_sf"/>
</dbReference>
<dbReference type="Proteomes" id="UP000791080">
    <property type="component" value="Unassembled WGS sequence"/>
</dbReference>
<protein>
    <submittedName>
        <fullName evidence="1">S-adenosyl methyltransferase</fullName>
    </submittedName>
</protein>
<dbReference type="EMBL" id="AUBJ02000001">
    <property type="protein sequence ID" value="MCP2333194.1"/>
    <property type="molecule type" value="Genomic_DNA"/>
</dbReference>
<dbReference type="CDD" id="cd02440">
    <property type="entry name" value="AdoMet_MTases"/>
    <property type="match status" value="1"/>
</dbReference>
<keyword evidence="1" id="KW-0489">Methyltransferase</keyword>
<dbReference type="Gene3D" id="3.40.50.150">
    <property type="entry name" value="Vaccinia Virus protein VP39"/>
    <property type="match status" value="1"/>
</dbReference>
<reference evidence="1 2" key="1">
    <citation type="submission" date="2013-07" db="EMBL/GenBank/DDBJ databases">
        <authorList>
            <consortium name="DOE Joint Genome Institute"/>
            <person name="Reeve W."/>
            <person name="Huntemann M."/>
            <person name="Han J."/>
            <person name="Chen A."/>
            <person name="Kyrpides N."/>
            <person name="Mavromatis K."/>
            <person name="Markowitz V."/>
            <person name="Palaniappan K."/>
            <person name="Ivanova N."/>
            <person name="Schaumberg A."/>
            <person name="Pati A."/>
            <person name="Liolios K."/>
            <person name="Nordberg H.P."/>
            <person name="Cantor M.N."/>
            <person name="Hua S.X."/>
            <person name="Woyke T."/>
        </authorList>
    </citation>
    <scope>NUCLEOTIDE SEQUENCE [LARGE SCALE GENOMIC DNA]</scope>
    <source>
        <strain evidence="1 2">DSM 43889</strain>
    </source>
</reference>
<keyword evidence="2" id="KW-1185">Reference proteome</keyword>
<dbReference type="PIRSF" id="PIRSF017393">
    <property type="entry name" value="MTase_SAV2177"/>
    <property type="match status" value="1"/>
</dbReference>
<sequence length="253" mass="27269">MHDYYLGGAHNFAADRELADGVLRIFPRAAELAMTNRFFLRDALRRMHAAGIRQFLDLGAGIPTVGALHAVAQDLDPACRVLAVDREAVVVSRTRALLADNPLADVVQADLRDVDLVLGSAPGRRLIDGEKPLGILVGGVLHFLSESDEPEKAIFDYHREVAPGSHLALSHIVFSRQGDDGCPPGARERIGDLYARSSGALEWRTLPEVARLFGPFSLVDPGLAPLGCWRTGEYVADSASPPLPAVAGLARKR</sequence>
<proteinExistence type="predicted"/>
<reference evidence="1 2" key="2">
    <citation type="submission" date="2022-06" db="EMBL/GenBank/DDBJ databases">
        <title>Genomic Encyclopedia of Type Strains, Phase I: the one thousand microbial genomes (KMG-I) project.</title>
        <authorList>
            <person name="Kyrpides N."/>
        </authorList>
    </citation>
    <scope>NUCLEOTIDE SEQUENCE [LARGE SCALE GENOMIC DNA]</scope>
    <source>
        <strain evidence="1 2">DSM 43889</strain>
    </source>
</reference>
<gene>
    <name evidence="1" type="ORF">G443_003464</name>
</gene>
<comment type="caution">
    <text evidence="1">The sequence shown here is derived from an EMBL/GenBank/DDBJ whole genome shotgun (WGS) entry which is preliminary data.</text>
</comment>
<dbReference type="Pfam" id="PF04672">
    <property type="entry name" value="Methyltransf_19"/>
    <property type="match status" value="1"/>
</dbReference>
<dbReference type="SUPFAM" id="SSF53335">
    <property type="entry name" value="S-adenosyl-L-methionine-dependent methyltransferases"/>
    <property type="match status" value="1"/>
</dbReference>
<evidence type="ECO:0000313" key="2">
    <source>
        <dbReference type="Proteomes" id="UP000791080"/>
    </source>
</evidence>
<keyword evidence="1" id="KW-0808">Transferase</keyword>
<evidence type="ECO:0000313" key="1">
    <source>
        <dbReference type="EMBL" id="MCP2333194.1"/>
    </source>
</evidence>
<name>A0ABT1JM15_ACTCY</name>
<accession>A0ABT1JM15</accession>
<organism evidence="1 2">
    <name type="scientific">Actinoalloteichus caeruleus DSM 43889</name>
    <dbReference type="NCBI Taxonomy" id="1120930"/>
    <lineage>
        <taxon>Bacteria</taxon>
        <taxon>Bacillati</taxon>
        <taxon>Actinomycetota</taxon>
        <taxon>Actinomycetes</taxon>
        <taxon>Pseudonocardiales</taxon>
        <taxon>Pseudonocardiaceae</taxon>
        <taxon>Actinoalloteichus</taxon>
        <taxon>Actinoalloteichus cyanogriseus</taxon>
    </lineage>
</organism>